<dbReference type="EMBL" id="CARXXK010000328">
    <property type="protein sequence ID" value="CAI6370310.1"/>
    <property type="molecule type" value="Genomic_DNA"/>
</dbReference>
<dbReference type="PANTHER" id="PTHR37984:SF5">
    <property type="entry name" value="PROTEIN NYNRIN-LIKE"/>
    <property type="match status" value="1"/>
</dbReference>
<protein>
    <recommendedName>
        <fullName evidence="1">RNA-directed DNA polymerase</fullName>
        <ecNumber evidence="1">2.7.7.49</ecNumber>
    </recommendedName>
</protein>
<dbReference type="Gene3D" id="3.30.420.10">
    <property type="entry name" value="Ribonuclease H-like superfamily/Ribonuclease H"/>
    <property type="match status" value="1"/>
</dbReference>
<dbReference type="EC" id="2.7.7.49" evidence="1"/>
<dbReference type="Proteomes" id="UP001160148">
    <property type="component" value="Unassembled WGS sequence"/>
</dbReference>
<dbReference type="InterPro" id="IPR050951">
    <property type="entry name" value="Retrovirus_Pol_polyprotein"/>
</dbReference>
<dbReference type="Gene3D" id="1.10.340.70">
    <property type="match status" value="1"/>
</dbReference>
<sequence>MNIKARTDEELGDLMYYLSQYNLKIKYNPGKSNQEADCLSRNPVLEPYENIDDFLKVVNLINLKDIKEDQQKNLNLKNMKLILEKEIYYKKNKRREKIILSEQHSKILIKDVHNTYCHIGRTQLTNKITPFYPAKNIIKNINQICDKCEVCIKNKSRRKPKYGLMSHLGPATRPFEIISIDTIGGFGGSRSTKRYLHLLVDHFTRYACISTLKTQSSNDFIKLIKKRWASGCRSAVQ</sequence>
<feature type="domain" description="Integrase zinc-binding" evidence="2">
    <location>
        <begin position="106"/>
        <end position="157"/>
    </location>
</feature>
<dbReference type="GO" id="GO:0003964">
    <property type="term" value="F:RNA-directed DNA polymerase activity"/>
    <property type="evidence" value="ECO:0007669"/>
    <property type="project" value="UniProtKB-EC"/>
</dbReference>
<comment type="caution">
    <text evidence="3">The sequence shown here is derived from an EMBL/GenBank/DDBJ whole genome shotgun (WGS) entry which is preliminary data.</text>
</comment>
<dbReference type="AlphaFoldDB" id="A0AAV0XP95"/>
<gene>
    <name evidence="3" type="ORF">MEUPH1_LOCUS24440</name>
</gene>
<dbReference type="PANTHER" id="PTHR37984">
    <property type="entry name" value="PROTEIN CBG26694"/>
    <property type="match status" value="1"/>
</dbReference>
<keyword evidence="4" id="KW-1185">Reference proteome</keyword>
<evidence type="ECO:0000259" key="2">
    <source>
        <dbReference type="Pfam" id="PF17921"/>
    </source>
</evidence>
<dbReference type="InterPro" id="IPR036397">
    <property type="entry name" value="RNaseH_sf"/>
</dbReference>
<dbReference type="SUPFAM" id="SSF53098">
    <property type="entry name" value="Ribonuclease H-like"/>
    <property type="match status" value="1"/>
</dbReference>
<evidence type="ECO:0000313" key="3">
    <source>
        <dbReference type="EMBL" id="CAI6370310.1"/>
    </source>
</evidence>
<evidence type="ECO:0000256" key="1">
    <source>
        <dbReference type="ARBA" id="ARBA00012493"/>
    </source>
</evidence>
<dbReference type="Pfam" id="PF17921">
    <property type="entry name" value="Integrase_H2C2"/>
    <property type="match status" value="1"/>
</dbReference>
<organism evidence="3 4">
    <name type="scientific">Macrosiphum euphorbiae</name>
    <name type="common">potato aphid</name>
    <dbReference type="NCBI Taxonomy" id="13131"/>
    <lineage>
        <taxon>Eukaryota</taxon>
        <taxon>Metazoa</taxon>
        <taxon>Ecdysozoa</taxon>
        <taxon>Arthropoda</taxon>
        <taxon>Hexapoda</taxon>
        <taxon>Insecta</taxon>
        <taxon>Pterygota</taxon>
        <taxon>Neoptera</taxon>
        <taxon>Paraneoptera</taxon>
        <taxon>Hemiptera</taxon>
        <taxon>Sternorrhyncha</taxon>
        <taxon>Aphidomorpha</taxon>
        <taxon>Aphidoidea</taxon>
        <taxon>Aphididae</taxon>
        <taxon>Macrosiphini</taxon>
        <taxon>Macrosiphum</taxon>
    </lineage>
</organism>
<accession>A0AAV0XP95</accession>
<dbReference type="InterPro" id="IPR041588">
    <property type="entry name" value="Integrase_H2C2"/>
</dbReference>
<reference evidence="3 4" key="1">
    <citation type="submission" date="2023-01" db="EMBL/GenBank/DDBJ databases">
        <authorList>
            <person name="Whitehead M."/>
        </authorList>
    </citation>
    <scope>NUCLEOTIDE SEQUENCE [LARGE SCALE GENOMIC DNA]</scope>
</reference>
<evidence type="ECO:0000313" key="4">
    <source>
        <dbReference type="Proteomes" id="UP001160148"/>
    </source>
</evidence>
<proteinExistence type="predicted"/>
<dbReference type="GO" id="GO:0003676">
    <property type="term" value="F:nucleic acid binding"/>
    <property type="evidence" value="ECO:0007669"/>
    <property type="project" value="InterPro"/>
</dbReference>
<dbReference type="InterPro" id="IPR012337">
    <property type="entry name" value="RNaseH-like_sf"/>
</dbReference>
<name>A0AAV0XP95_9HEMI</name>